<sequence length="108" mass="11967">MKYVTLALLLCAVASLSNGFCYFKHPTLDEDKTHCQDDVDATWHAVGSSWRNSKCLDCTCESCCLAYSIPRSFPPDCVSVFDQASCQYLVHKKNDPSTLCEIYGAVGK</sequence>
<evidence type="ECO:0000256" key="1">
    <source>
        <dbReference type="ARBA" id="ARBA00004613"/>
    </source>
</evidence>
<feature type="chain" id="PRO_5034465574" description="Beta-microseminoprotein" evidence="5">
    <location>
        <begin position="20"/>
        <end position="108"/>
    </location>
</feature>
<protein>
    <recommendedName>
        <fullName evidence="8">Beta-microseminoprotein</fullName>
    </recommendedName>
</protein>
<evidence type="ECO:0000256" key="5">
    <source>
        <dbReference type="SAM" id="SignalP"/>
    </source>
</evidence>
<keyword evidence="3" id="KW-0964">Secreted</keyword>
<dbReference type="Gene3D" id="2.60.40.1900">
    <property type="entry name" value="Beta-microseminoprotein (PSP94) domain"/>
    <property type="match status" value="1"/>
</dbReference>
<comment type="similarity">
    <text evidence="2">Belongs to the beta-microseminoprotein family.</text>
</comment>
<evidence type="ECO:0000256" key="3">
    <source>
        <dbReference type="ARBA" id="ARBA00022525"/>
    </source>
</evidence>
<comment type="subcellular location">
    <subcellularLocation>
        <location evidence="1">Secreted</location>
    </subcellularLocation>
</comment>
<accession>A0A8C6SAU5</accession>
<name>A0A8C6SAU5_9GOBI</name>
<organism evidence="6 7">
    <name type="scientific">Neogobius melanostomus</name>
    <name type="common">round goby</name>
    <dbReference type="NCBI Taxonomy" id="47308"/>
    <lineage>
        <taxon>Eukaryota</taxon>
        <taxon>Metazoa</taxon>
        <taxon>Chordata</taxon>
        <taxon>Craniata</taxon>
        <taxon>Vertebrata</taxon>
        <taxon>Euteleostomi</taxon>
        <taxon>Actinopterygii</taxon>
        <taxon>Neopterygii</taxon>
        <taxon>Teleostei</taxon>
        <taxon>Neoteleostei</taxon>
        <taxon>Acanthomorphata</taxon>
        <taxon>Gobiaria</taxon>
        <taxon>Gobiiformes</taxon>
        <taxon>Gobioidei</taxon>
        <taxon>Gobiidae</taxon>
        <taxon>Benthophilinae</taxon>
        <taxon>Neogobiini</taxon>
        <taxon>Neogobius</taxon>
    </lineage>
</organism>
<evidence type="ECO:0000313" key="7">
    <source>
        <dbReference type="Proteomes" id="UP000694523"/>
    </source>
</evidence>
<proteinExistence type="inferred from homology"/>
<keyword evidence="5" id="KW-0732">Signal</keyword>
<reference evidence="6" key="1">
    <citation type="submission" date="2025-08" db="UniProtKB">
        <authorList>
            <consortium name="Ensembl"/>
        </authorList>
    </citation>
    <scope>IDENTIFICATION</scope>
</reference>
<keyword evidence="4" id="KW-1015">Disulfide bond</keyword>
<evidence type="ECO:0008006" key="8">
    <source>
        <dbReference type="Google" id="ProtNLM"/>
    </source>
</evidence>
<dbReference type="GO" id="GO:0005576">
    <property type="term" value="C:extracellular region"/>
    <property type="evidence" value="ECO:0007669"/>
    <property type="project" value="UniProtKB-SubCell"/>
</dbReference>
<dbReference type="PANTHER" id="PTHR10500:SF7">
    <property type="entry name" value="BETA-MICROSEMINOPROTEIN"/>
    <property type="match status" value="1"/>
</dbReference>
<feature type="signal peptide" evidence="5">
    <location>
        <begin position="1"/>
        <end position="19"/>
    </location>
</feature>
<dbReference type="AlphaFoldDB" id="A0A8C6SAU5"/>
<evidence type="ECO:0000313" key="6">
    <source>
        <dbReference type="Ensembl" id="ENSNMLP00000003571.1"/>
    </source>
</evidence>
<evidence type="ECO:0000256" key="4">
    <source>
        <dbReference type="ARBA" id="ARBA00023157"/>
    </source>
</evidence>
<dbReference type="Ensembl" id="ENSNMLT00000004104.1">
    <property type="protein sequence ID" value="ENSNMLP00000003571.1"/>
    <property type="gene ID" value="ENSNMLG00000002613.1"/>
</dbReference>
<reference evidence="6" key="2">
    <citation type="submission" date="2025-09" db="UniProtKB">
        <authorList>
            <consortium name="Ensembl"/>
        </authorList>
    </citation>
    <scope>IDENTIFICATION</scope>
</reference>
<dbReference type="InterPro" id="IPR008735">
    <property type="entry name" value="PSP94"/>
</dbReference>
<dbReference type="Pfam" id="PF05825">
    <property type="entry name" value="PSP94"/>
    <property type="match status" value="1"/>
</dbReference>
<dbReference type="Proteomes" id="UP000694523">
    <property type="component" value="Unplaced"/>
</dbReference>
<evidence type="ECO:0000256" key="2">
    <source>
        <dbReference type="ARBA" id="ARBA00010352"/>
    </source>
</evidence>
<keyword evidence="7" id="KW-1185">Reference proteome</keyword>
<dbReference type="PANTHER" id="PTHR10500">
    <property type="entry name" value="BETA-MICROSEMINOPROTEIN"/>
    <property type="match status" value="1"/>
</dbReference>